<dbReference type="InterPro" id="IPR011042">
    <property type="entry name" value="6-blade_b-propeller_TolB-like"/>
</dbReference>
<accession>A0A381UR36</accession>
<organism evidence="3">
    <name type="scientific">marine metagenome</name>
    <dbReference type="NCBI Taxonomy" id="408172"/>
    <lineage>
        <taxon>unclassified sequences</taxon>
        <taxon>metagenomes</taxon>
        <taxon>ecological metagenomes</taxon>
    </lineage>
</organism>
<evidence type="ECO:0008006" key="4">
    <source>
        <dbReference type="Google" id="ProtNLM"/>
    </source>
</evidence>
<dbReference type="Pfam" id="PF07676">
    <property type="entry name" value="PD40"/>
    <property type="match status" value="2"/>
</dbReference>
<dbReference type="SUPFAM" id="SSF82171">
    <property type="entry name" value="DPP6 N-terminal domain-like"/>
    <property type="match status" value="1"/>
</dbReference>
<comment type="similarity">
    <text evidence="1">Belongs to the TolB family.</text>
</comment>
<dbReference type="Gene3D" id="2.120.10.30">
    <property type="entry name" value="TolB, C-terminal domain"/>
    <property type="match status" value="2"/>
</dbReference>
<evidence type="ECO:0000256" key="1">
    <source>
        <dbReference type="ARBA" id="ARBA00009820"/>
    </source>
</evidence>
<name>A0A381UR36_9ZZZZ</name>
<dbReference type="InterPro" id="IPR011659">
    <property type="entry name" value="WD40"/>
</dbReference>
<dbReference type="PANTHER" id="PTHR36842">
    <property type="entry name" value="PROTEIN TOLB HOMOLOG"/>
    <property type="match status" value="1"/>
</dbReference>
<reference evidence="3" key="1">
    <citation type="submission" date="2018-05" db="EMBL/GenBank/DDBJ databases">
        <authorList>
            <person name="Lanie J.A."/>
            <person name="Ng W.-L."/>
            <person name="Kazmierczak K.M."/>
            <person name="Andrzejewski T.M."/>
            <person name="Davidsen T.M."/>
            <person name="Wayne K.J."/>
            <person name="Tettelin H."/>
            <person name="Glass J.I."/>
            <person name="Rusch D."/>
            <person name="Podicherti R."/>
            <person name="Tsui H.-C.T."/>
            <person name="Winkler M.E."/>
        </authorList>
    </citation>
    <scope>NUCLEOTIDE SEQUENCE</scope>
</reference>
<dbReference type="Pfam" id="PF26549">
    <property type="entry name" value="Tricorn_N"/>
    <property type="match status" value="1"/>
</dbReference>
<dbReference type="EMBL" id="UINC01006957">
    <property type="protein sequence ID" value="SVA30626.1"/>
    <property type="molecule type" value="Genomic_DNA"/>
</dbReference>
<dbReference type="PANTHER" id="PTHR36842:SF1">
    <property type="entry name" value="PROTEIN TOLB"/>
    <property type="match status" value="1"/>
</dbReference>
<sequence length="316" mass="34982">MSRLTMLRKLADMERMSTWSATFLLVALLLAPGCDGTTQAPQTPPGPDRAGSPSWSPDGSRIVFYSEHDGNAEIYLIDVDGANRTRLTNHPGDDGYPAFSPDGQRISFDSDRDEGSFEIYTMNADGSDVRRLTYNSARDVSASWAPDGSQIAWMSDRSGRFEIWLMNSDGSNQHQFTDVAAPSLGTHWFPQWSSNGDYLAFHVERDVHTVRTNGSDYTRLTVDPDNGMVPSWTPEGHLVFMSWRAGTTEIYRMNADGSDVARLTHTEMGESIDPRVSPDGSKIVYTWVPAGGTGSKHLMLMDIDGTNMKQLTETTH</sequence>
<evidence type="ECO:0000256" key="2">
    <source>
        <dbReference type="SAM" id="MobiDB-lite"/>
    </source>
</evidence>
<evidence type="ECO:0000313" key="3">
    <source>
        <dbReference type="EMBL" id="SVA30626.1"/>
    </source>
</evidence>
<feature type="region of interest" description="Disordered" evidence="2">
    <location>
        <begin position="36"/>
        <end position="57"/>
    </location>
</feature>
<dbReference type="AlphaFoldDB" id="A0A381UR36"/>
<gene>
    <name evidence="3" type="ORF">METZ01_LOCUS83480</name>
</gene>
<proteinExistence type="inferred from homology"/>
<protein>
    <recommendedName>
        <fullName evidence="4">DUF5050 domain-containing protein</fullName>
    </recommendedName>
</protein>